<comment type="caution">
    <text evidence="16">The sequence shown here is derived from an EMBL/GenBank/DDBJ whole genome shotgun (WGS) entry which is preliminary data.</text>
</comment>
<evidence type="ECO:0000259" key="13">
    <source>
        <dbReference type="PROSITE" id="PS51099"/>
    </source>
</evidence>
<keyword evidence="8" id="KW-0010">Activator</keyword>
<comment type="function">
    <text evidence="9">The phosphoenolpyruvate-dependent sugar phosphotransferase system (sugar PTS), a major carbohydrate active transport system, catalyzes the phosphorylation of incoming sugar substrates concomitantly with their translocation across the cell membrane. The enzyme II UlaABC PTS system is involved in ascorbate transport.</text>
</comment>
<dbReference type="EMBL" id="BKBO01000019">
    <property type="protein sequence ID" value="GEQ49494.1"/>
    <property type="molecule type" value="Genomic_DNA"/>
</dbReference>
<feature type="domain" description="PRD" evidence="14">
    <location>
        <begin position="131"/>
        <end position="232"/>
    </location>
</feature>
<dbReference type="GO" id="GO:0008982">
    <property type="term" value="F:protein-N(PI)-phosphohistidine-sugar phosphotransferase activity"/>
    <property type="evidence" value="ECO:0007669"/>
    <property type="project" value="InterPro"/>
</dbReference>
<dbReference type="GO" id="GO:0006355">
    <property type="term" value="P:regulation of DNA-templated transcription"/>
    <property type="evidence" value="ECO:0007669"/>
    <property type="project" value="InterPro"/>
</dbReference>
<evidence type="ECO:0000259" key="12">
    <source>
        <dbReference type="PROSITE" id="PS51094"/>
    </source>
</evidence>
<dbReference type="PROSITE" id="PS51099">
    <property type="entry name" value="PTS_EIIB_TYPE_2"/>
    <property type="match status" value="1"/>
</dbReference>
<dbReference type="CDD" id="cd05568">
    <property type="entry name" value="PTS_IIB_bgl_like"/>
    <property type="match status" value="1"/>
</dbReference>
<feature type="domain" description="PTS EIIA type-2" evidence="12">
    <location>
        <begin position="493"/>
        <end position="633"/>
    </location>
</feature>
<evidence type="ECO:0000313" key="16">
    <source>
        <dbReference type="EMBL" id="GEQ54475.1"/>
    </source>
</evidence>
<dbReference type="Proteomes" id="UP000886597">
    <property type="component" value="Unassembled WGS sequence"/>
</dbReference>
<evidence type="ECO:0000256" key="5">
    <source>
        <dbReference type="ARBA" id="ARBA00022679"/>
    </source>
</evidence>
<dbReference type="SUPFAM" id="SSF52794">
    <property type="entry name" value="PTS system IIB component-like"/>
    <property type="match status" value="1"/>
</dbReference>
<proteinExistence type="predicted"/>
<evidence type="ECO:0000256" key="9">
    <source>
        <dbReference type="ARBA" id="ARBA00037387"/>
    </source>
</evidence>
<dbReference type="SUPFAM" id="SSF55804">
    <property type="entry name" value="Phoshotransferase/anion transport protein"/>
    <property type="match status" value="1"/>
</dbReference>
<evidence type="ECO:0000256" key="4">
    <source>
        <dbReference type="ARBA" id="ARBA00022553"/>
    </source>
</evidence>
<accession>A0AAN4UB53</accession>
<evidence type="ECO:0000256" key="11">
    <source>
        <dbReference type="ARBA" id="ARBA00042072"/>
    </source>
</evidence>
<feature type="domain" description="PTS EIIB type-2" evidence="13">
    <location>
        <begin position="350"/>
        <end position="437"/>
    </location>
</feature>
<dbReference type="SUPFAM" id="SSF63520">
    <property type="entry name" value="PTS-regulatory domain, PRD"/>
    <property type="match status" value="2"/>
</dbReference>
<evidence type="ECO:0000256" key="3">
    <source>
        <dbReference type="ARBA" id="ARBA00022490"/>
    </source>
</evidence>
<dbReference type="PANTHER" id="PTHR36203:SF1">
    <property type="entry name" value="ASCORBATE-SPECIFIC PTS SYSTEM EIIA COMPONENT"/>
    <property type="match status" value="1"/>
</dbReference>
<keyword evidence="18" id="KW-1185">Reference proteome</keyword>
<protein>
    <recommendedName>
        <fullName evidence="10">Ascorbate-specific PTS system EIIA component</fullName>
    </recommendedName>
    <alternativeName>
        <fullName evidence="11">Ascorbate-specific phosphotransferase enzyme IIA component</fullName>
    </alternativeName>
</protein>
<dbReference type="PANTHER" id="PTHR36203">
    <property type="entry name" value="ASCORBATE-SPECIFIC PTS SYSTEM EIIA COMPONENT"/>
    <property type="match status" value="1"/>
</dbReference>
<dbReference type="InterPro" id="IPR016152">
    <property type="entry name" value="PTrfase/Anion_transptr"/>
</dbReference>
<organism evidence="16 17">
    <name type="scientific">Tetragenococcus koreensis</name>
    <dbReference type="NCBI Taxonomy" id="290335"/>
    <lineage>
        <taxon>Bacteria</taxon>
        <taxon>Bacillati</taxon>
        <taxon>Bacillota</taxon>
        <taxon>Bacilli</taxon>
        <taxon>Lactobacillales</taxon>
        <taxon>Enterococcaceae</taxon>
        <taxon>Tetragenococcus</taxon>
    </lineage>
</organism>
<evidence type="ECO:0000256" key="6">
    <source>
        <dbReference type="ARBA" id="ARBA00022683"/>
    </source>
</evidence>
<evidence type="ECO:0000256" key="1">
    <source>
        <dbReference type="ARBA" id="ARBA00004496"/>
    </source>
</evidence>
<dbReference type="Gene3D" id="1.10.1790.10">
    <property type="entry name" value="PRD domain"/>
    <property type="match status" value="1"/>
</dbReference>
<keyword evidence="7" id="KW-0418">Kinase</keyword>
<dbReference type="GO" id="GO:0005737">
    <property type="term" value="C:cytoplasm"/>
    <property type="evidence" value="ECO:0007669"/>
    <property type="project" value="UniProtKB-SubCell"/>
</dbReference>
<reference evidence="16" key="1">
    <citation type="submission" date="2019-08" db="EMBL/GenBank/DDBJ databases">
        <authorList>
            <person name="Ishikawa M."/>
            <person name="Suzuki T."/>
            <person name="Matsutani M."/>
        </authorList>
    </citation>
    <scope>NUCLEOTIDE SEQUENCE</scope>
    <source>
        <strain evidence="16">7C1</strain>
        <strain evidence="15">8C4</strain>
    </source>
</reference>
<reference evidence="16" key="2">
    <citation type="journal article" date="2020" name="Int. Dairy J.">
        <title>Lactic acid bacterial diversity in Brie cheese focusing on salt concentration and pH of isolation medium and characterisation of halophilic and alkaliphilic lactic acid bacterial isolates.</title>
        <authorList>
            <person name="Unno R."/>
            <person name="Matsutani M."/>
            <person name="Suzuki T."/>
            <person name="Kodama K."/>
            <person name="Matsushita H."/>
            <person name="Yamasato K."/>
            <person name="Koizumi Y."/>
            <person name="Ishikawa M."/>
        </authorList>
    </citation>
    <scope>NUCLEOTIDE SEQUENCE</scope>
    <source>
        <strain evidence="16">7C1</strain>
        <strain evidence="15">8C4</strain>
    </source>
</reference>
<evidence type="ECO:0000313" key="18">
    <source>
        <dbReference type="Proteomes" id="UP000886607"/>
    </source>
</evidence>
<dbReference type="InterPro" id="IPR002178">
    <property type="entry name" value="PTS_EIIA_type-2_dom"/>
</dbReference>
<dbReference type="InterPro" id="IPR036634">
    <property type="entry name" value="PRD_sf"/>
</dbReference>
<evidence type="ECO:0000313" key="17">
    <source>
        <dbReference type="Proteomes" id="UP000886597"/>
    </source>
</evidence>
<keyword evidence="6" id="KW-0598">Phosphotransferase system</keyword>
<dbReference type="InterPro" id="IPR036095">
    <property type="entry name" value="PTS_EIIB-like_sf"/>
</dbReference>
<dbReference type="Pfam" id="PF05043">
    <property type="entry name" value="Mga"/>
    <property type="match status" value="1"/>
</dbReference>
<dbReference type="InterPro" id="IPR011608">
    <property type="entry name" value="PRD"/>
</dbReference>
<comment type="subcellular location">
    <subcellularLocation>
        <location evidence="1">Cytoplasm</location>
    </subcellularLocation>
</comment>
<sequence length="642" mass="74975">MNHLPLIEKNNGYYYSNLAADDYFSMDQEIKNIYFPKEDRVRLITLMILTRDQPLSLDHFSIDLKISKNTALSYVKKTNIYLEENDLSLKFSRKNGYHMVGDEWDKRMVLFQVIAKLYKKYGERIISQLMETSQKYTNTVQQNIIIIENYLNIKYVDEEFYPLVHFVAAVLLRIEKGKAIEENRIHDKREIENTGIYQSLTYLMVDFPEISSDEKIFIALQLLSTNVRNKNVLADKDLPSLENALWEFLTEFEAHTFLVLRDKKELLQKLINHFRPAYYRIKYNITVENVLYDQIRSEYRVLHNFVRDSITPLEDFFQTTIADEEIAYITLFIGGHLIEKDTDDFEAKIIKAVILCPNGISMSNLIENNLRELFPEFLFYPTNSVREYQDFRLPHDIVFSTVPIQSNKKVYVINDILNKSEQTELRQHVIKDVFKLDFAGTTSKEILALIKKHATISDEKELQSQLETLLLKGKDQSIGVGLNESSSEIHLAELLYKDQIIISDQKLEWEDALKKLSSTLIDKKVIDQRYQNRLLQEYSTKPSYILIRRRIALPHLDPNLVEQKLGISLLITKKGISYGDQSINIAILLTTPDKTSHLGALYDINKIAHDENFINGLTKLETKEEIIQAIERFTTARKKEIK</sequence>
<evidence type="ECO:0000256" key="10">
    <source>
        <dbReference type="ARBA" id="ARBA00041175"/>
    </source>
</evidence>
<dbReference type="Pfam" id="PF00359">
    <property type="entry name" value="PTS_EIIA_2"/>
    <property type="match status" value="1"/>
</dbReference>
<keyword evidence="5" id="KW-0808">Transferase</keyword>
<dbReference type="Proteomes" id="UP000886607">
    <property type="component" value="Unassembled WGS sequence"/>
</dbReference>
<evidence type="ECO:0000259" key="14">
    <source>
        <dbReference type="PROSITE" id="PS51372"/>
    </source>
</evidence>
<gene>
    <name evidence="16" type="primary">bglG_5</name>
    <name evidence="15" type="ORF">TK11N_13460</name>
    <name evidence="16" type="ORF">TK2N_13190</name>
</gene>
<evidence type="ECO:0000256" key="2">
    <source>
        <dbReference type="ARBA" id="ARBA00022448"/>
    </source>
</evidence>
<dbReference type="PROSITE" id="PS51372">
    <property type="entry name" value="PRD_2"/>
    <property type="match status" value="2"/>
</dbReference>
<name>A0AAN4UB53_9ENTE</name>
<keyword evidence="3" id="KW-0963">Cytoplasm</keyword>
<evidence type="ECO:0000313" key="15">
    <source>
        <dbReference type="EMBL" id="GEQ49494.1"/>
    </source>
</evidence>
<dbReference type="EMBL" id="BKBQ01000018">
    <property type="protein sequence ID" value="GEQ54475.1"/>
    <property type="molecule type" value="Genomic_DNA"/>
</dbReference>
<feature type="domain" description="PRD" evidence="14">
    <location>
        <begin position="236"/>
        <end position="343"/>
    </location>
</feature>
<dbReference type="AlphaFoldDB" id="A0AAN4UB53"/>
<dbReference type="PROSITE" id="PS51094">
    <property type="entry name" value="PTS_EIIA_TYPE_2"/>
    <property type="match status" value="1"/>
</dbReference>
<dbReference type="InterPro" id="IPR013011">
    <property type="entry name" value="PTS_EIIB_2"/>
</dbReference>
<dbReference type="InterPro" id="IPR051351">
    <property type="entry name" value="Ascorbate-PTS_EIIA_comp"/>
</dbReference>
<dbReference type="GO" id="GO:0016301">
    <property type="term" value="F:kinase activity"/>
    <property type="evidence" value="ECO:0007669"/>
    <property type="project" value="UniProtKB-KW"/>
</dbReference>
<keyword evidence="4" id="KW-0597">Phosphoprotein</keyword>
<dbReference type="Gene3D" id="3.40.930.10">
    <property type="entry name" value="Mannitol-specific EII, Chain A"/>
    <property type="match status" value="1"/>
</dbReference>
<dbReference type="GO" id="GO:0009401">
    <property type="term" value="P:phosphoenolpyruvate-dependent sugar phosphotransferase system"/>
    <property type="evidence" value="ECO:0007669"/>
    <property type="project" value="UniProtKB-KW"/>
</dbReference>
<evidence type="ECO:0000256" key="8">
    <source>
        <dbReference type="ARBA" id="ARBA00023159"/>
    </source>
</evidence>
<keyword evidence="2" id="KW-0813">Transport</keyword>
<dbReference type="Pfam" id="PF00874">
    <property type="entry name" value="PRD"/>
    <property type="match status" value="1"/>
</dbReference>
<evidence type="ECO:0000256" key="7">
    <source>
        <dbReference type="ARBA" id="ARBA00022777"/>
    </source>
</evidence>
<dbReference type="InterPro" id="IPR007737">
    <property type="entry name" value="Mga_HTH"/>
</dbReference>